<gene>
    <name evidence="1" type="ORF">SDC9_175666</name>
</gene>
<comment type="caution">
    <text evidence="1">The sequence shown here is derived from an EMBL/GenBank/DDBJ whole genome shotgun (WGS) entry which is preliminary data.</text>
</comment>
<evidence type="ECO:0000313" key="1">
    <source>
        <dbReference type="EMBL" id="MPN28225.1"/>
    </source>
</evidence>
<accession>A0A645GNC2</accession>
<name>A0A645GNC2_9ZZZZ</name>
<proteinExistence type="predicted"/>
<organism evidence="1">
    <name type="scientific">bioreactor metagenome</name>
    <dbReference type="NCBI Taxonomy" id="1076179"/>
    <lineage>
        <taxon>unclassified sequences</taxon>
        <taxon>metagenomes</taxon>
        <taxon>ecological metagenomes</taxon>
    </lineage>
</organism>
<dbReference type="AlphaFoldDB" id="A0A645GNC2"/>
<sequence length="89" mass="9930">MRDHRGEQRQVVGVRARTRAEFSLQFRVGEVAVVLHIGRGDFRLVIDDDAGTGGKGCPFGGAEVGRDAFLQNRRAKRREQSHFPRLGQA</sequence>
<reference evidence="1" key="1">
    <citation type="submission" date="2019-08" db="EMBL/GenBank/DDBJ databases">
        <authorList>
            <person name="Kucharzyk K."/>
            <person name="Murdoch R.W."/>
            <person name="Higgins S."/>
            <person name="Loffler F."/>
        </authorList>
    </citation>
    <scope>NUCLEOTIDE SEQUENCE</scope>
</reference>
<protein>
    <submittedName>
        <fullName evidence="1">Uncharacterized protein</fullName>
    </submittedName>
</protein>
<dbReference type="EMBL" id="VSSQ01078435">
    <property type="protein sequence ID" value="MPN28225.1"/>
    <property type="molecule type" value="Genomic_DNA"/>
</dbReference>